<gene>
    <name evidence="1" type="ORF">LTR36_002641</name>
</gene>
<comment type="caution">
    <text evidence="1">The sequence shown here is derived from an EMBL/GenBank/DDBJ whole genome shotgun (WGS) entry which is preliminary data.</text>
</comment>
<reference evidence="1 2" key="1">
    <citation type="submission" date="2021-11" db="EMBL/GenBank/DDBJ databases">
        <title>Black yeast isolated from Biological Soil Crust.</title>
        <authorList>
            <person name="Kurbessoian T."/>
        </authorList>
    </citation>
    <scope>NUCLEOTIDE SEQUENCE [LARGE SCALE GENOMIC DNA]</scope>
    <source>
        <strain evidence="1 2">CCFEE 5522</strain>
    </source>
</reference>
<evidence type="ECO:0000313" key="1">
    <source>
        <dbReference type="EMBL" id="KAK4545687.1"/>
    </source>
</evidence>
<keyword evidence="2" id="KW-1185">Reference proteome</keyword>
<dbReference type="Proteomes" id="UP001324427">
    <property type="component" value="Unassembled WGS sequence"/>
</dbReference>
<dbReference type="AlphaFoldDB" id="A0AAV9JKG7"/>
<protein>
    <submittedName>
        <fullName evidence="1">Uncharacterized protein</fullName>
    </submittedName>
</protein>
<sequence>MANASAPPRVLVTVETSSPTLSKSGTTPFTITLIATVDGDSPITADAPCTILLPGTRALDYQGLIFKDTETGTLASRVVVDVHYRPPEYLSIATASVIEIPPSSAGEAYSVSHTFYVPQVSSQPQADSPSSSSSSQSKWLLIMNQVSGFTVGRAYEIGLGNDMSRIWWWEVGTKRDVFAGGRQRGNVLNYGTQVDTVLTNVARFKVVQ</sequence>
<evidence type="ECO:0000313" key="2">
    <source>
        <dbReference type="Proteomes" id="UP001324427"/>
    </source>
</evidence>
<dbReference type="EMBL" id="JAVFHQ010000018">
    <property type="protein sequence ID" value="KAK4545687.1"/>
    <property type="molecule type" value="Genomic_DNA"/>
</dbReference>
<proteinExistence type="predicted"/>
<organism evidence="1 2">
    <name type="scientific">Oleoguttula mirabilis</name>
    <dbReference type="NCBI Taxonomy" id="1507867"/>
    <lineage>
        <taxon>Eukaryota</taxon>
        <taxon>Fungi</taxon>
        <taxon>Dikarya</taxon>
        <taxon>Ascomycota</taxon>
        <taxon>Pezizomycotina</taxon>
        <taxon>Dothideomycetes</taxon>
        <taxon>Dothideomycetidae</taxon>
        <taxon>Mycosphaerellales</taxon>
        <taxon>Teratosphaeriaceae</taxon>
        <taxon>Oleoguttula</taxon>
    </lineage>
</organism>
<accession>A0AAV9JKG7</accession>
<name>A0AAV9JKG7_9PEZI</name>